<reference evidence="1 2" key="1">
    <citation type="submission" date="2017-06" db="EMBL/GenBank/DDBJ databases">
        <title>Aedes aegypti genome working group (AGWG) sequencing and assembly.</title>
        <authorList>
            <consortium name="Aedes aegypti Genome Working Group (AGWG)"/>
            <person name="Matthews B.J."/>
        </authorList>
    </citation>
    <scope>NUCLEOTIDE SEQUENCE [LARGE SCALE GENOMIC DNA]</scope>
    <source>
        <strain evidence="1 2">LVP_AGWG</strain>
    </source>
</reference>
<dbReference type="EnsemblMetazoa" id="AAEL000476-RH">
    <property type="protein sequence ID" value="AAEL000476-PH"/>
    <property type="gene ID" value="AAEL000476"/>
</dbReference>
<dbReference type="EnsemblMetazoa" id="AAEL000476-RG">
    <property type="protein sequence ID" value="AAEL000476-PG"/>
    <property type="gene ID" value="AAEL000476"/>
</dbReference>
<reference evidence="1" key="2">
    <citation type="submission" date="2022-10" db="UniProtKB">
        <authorList>
            <consortium name="EnsemblMetazoa"/>
        </authorList>
    </citation>
    <scope>IDENTIFICATION</scope>
    <source>
        <strain evidence="1">LVP_AGWG</strain>
    </source>
</reference>
<protein>
    <submittedName>
        <fullName evidence="1">Uncharacterized protein</fullName>
    </submittedName>
</protein>
<keyword evidence="2" id="KW-1185">Reference proteome</keyword>
<dbReference type="OrthoDB" id="624114at2759"/>
<proteinExistence type="predicted"/>
<dbReference type="KEGG" id="aag:5578441"/>
<dbReference type="EnsemblMetazoa" id="AAEL000476-RI">
    <property type="protein sequence ID" value="AAEL000476-PI"/>
    <property type="gene ID" value="AAEL000476"/>
</dbReference>
<gene>
    <name evidence="1" type="primary">5578441</name>
</gene>
<evidence type="ECO:0000313" key="2">
    <source>
        <dbReference type="Proteomes" id="UP000008820"/>
    </source>
</evidence>
<dbReference type="EnsemblMetazoa" id="AAEL000476-RF">
    <property type="protein sequence ID" value="AAEL000476-PF"/>
    <property type="gene ID" value="AAEL000476"/>
</dbReference>
<sequence>MNDTKLPFNQSDLNSSYTEELRTELQKWYKTEFIVKVLKQRNSPISVDQRALLGMYLNDNPLPLGLDRIRNVELKYLDRLKLNEYLENEIILHTKPAIEKMSQITHNLNALSNPPYKDFLEVLDLEAEKRKLTEELIKLKNRKVHFMNLCAEMRTGPYQKNTVETKNAECKALQIKAETIQKVMIHEVTTSTAHALKAVKEVEANIDALLSLK</sequence>
<dbReference type="AlphaFoldDB" id="A0A8W7GZH4"/>
<accession>A0A8W7GZH4</accession>
<dbReference type="OMA" id="YQRNNVE"/>
<dbReference type="EnsemblMetazoa" id="AAEL000476-RE">
    <property type="protein sequence ID" value="AAEL000476-PE"/>
    <property type="gene ID" value="AAEL000476"/>
</dbReference>
<evidence type="ECO:0000313" key="1">
    <source>
        <dbReference type="EnsemblMetazoa" id="AAEL000476-PE"/>
    </source>
</evidence>
<name>A0A8W7GZH4_AEDAE</name>
<organism evidence="1 2">
    <name type="scientific">Aedes aegypti</name>
    <name type="common">Yellowfever mosquito</name>
    <name type="synonym">Culex aegypti</name>
    <dbReference type="NCBI Taxonomy" id="7159"/>
    <lineage>
        <taxon>Eukaryota</taxon>
        <taxon>Metazoa</taxon>
        <taxon>Ecdysozoa</taxon>
        <taxon>Arthropoda</taxon>
        <taxon>Hexapoda</taxon>
        <taxon>Insecta</taxon>
        <taxon>Pterygota</taxon>
        <taxon>Neoptera</taxon>
        <taxon>Endopterygota</taxon>
        <taxon>Diptera</taxon>
        <taxon>Nematocera</taxon>
        <taxon>Culicoidea</taxon>
        <taxon>Culicidae</taxon>
        <taxon>Culicinae</taxon>
        <taxon>Aedini</taxon>
        <taxon>Aedes</taxon>
        <taxon>Stegomyia</taxon>
    </lineage>
</organism>
<dbReference type="EnsemblMetazoa" id="AAEL000476-RJ">
    <property type="protein sequence ID" value="AAEL000476-PJ"/>
    <property type="gene ID" value="AAEL000476"/>
</dbReference>
<dbReference type="Proteomes" id="UP000008820">
    <property type="component" value="Chromosome 3"/>
</dbReference>